<reference evidence="1 2" key="1">
    <citation type="submission" date="2023-09" db="EMBL/GenBank/DDBJ databases">
        <title>Description of three actinobacteria isolated from air of manufacturing shop in a pharmaceutical factory.</title>
        <authorList>
            <person name="Zhang D.-F."/>
        </authorList>
    </citation>
    <scope>NUCLEOTIDE SEQUENCE [LARGE SCALE GENOMIC DNA]</scope>
    <source>
        <strain evidence="1 2">LY-0111</strain>
    </source>
</reference>
<keyword evidence="2" id="KW-1185">Reference proteome</keyword>
<organism evidence="1 2">
    <name type="scientific">Nesterenkonia aerolata</name>
    <dbReference type="NCBI Taxonomy" id="3074079"/>
    <lineage>
        <taxon>Bacteria</taxon>
        <taxon>Bacillati</taxon>
        <taxon>Actinomycetota</taxon>
        <taxon>Actinomycetes</taxon>
        <taxon>Micrococcales</taxon>
        <taxon>Micrococcaceae</taxon>
        <taxon>Nesterenkonia</taxon>
    </lineage>
</organism>
<dbReference type="PANTHER" id="PTHR36849:SF1">
    <property type="entry name" value="CYTOPLASMIC PROTEIN"/>
    <property type="match status" value="1"/>
</dbReference>
<evidence type="ECO:0000313" key="1">
    <source>
        <dbReference type="EMBL" id="MDR8019467.1"/>
    </source>
</evidence>
<proteinExistence type="predicted"/>
<dbReference type="RefSeq" id="WP_310548457.1">
    <property type="nucleotide sequence ID" value="NZ_JAVKGR010000007.1"/>
</dbReference>
<protein>
    <submittedName>
        <fullName evidence="1">DUF488 family protein</fullName>
    </submittedName>
</protein>
<dbReference type="Pfam" id="PF22752">
    <property type="entry name" value="DUF488-N3i"/>
    <property type="match status" value="1"/>
</dbReference>
<accession>A0ABU2DSI6</accession>
<comment type="caution">
    <text evidence="1">The sequence shown here is derived from an EMBL/GenBank/DDBJ whole genome shotgun (WGS) entry which is preliminary data.</text>
</comment>
<dbReference type="EMBL" id="JAVKGR010000007">
    <property type="protein sequence ID" value="MDR8019467.1"/>
    <property type="molecule type" value="Genomic_DNA"/>
</dbReference>
<gene>
    <name evidence="1" type="ORF">RIL96_07785</name>
</gene>
<evidence type="ECO:0000313" key="2">
    <source>
        <dbReference type="Proteomes" id="UP001251870"/>
    </source>
</evidence>
<dbReference type="Proteomes" id="UP001251870">
    <property type="component" value="Unassembled WGS sequence"/>
</dbReference>
<dbReference type="InterPro" id="IPR052552">
    <property type="entry name" value="YeaO-like"/>
</dbReference>
<sequence length="123" mass="14268">MTRSQSSPAEIRLKRIYEDAEEADGFRVLVDRLWPRGKSKKDAALDVWLKEVAPSPELRRWWDHDPDRMDEFAARYRQELDESEGAAALRSILAEHSTVTLLYAARDEEINHAVVLRQYLIGC</sequence>
<dbReference type="PANTHER" id="PTHR36849">
    <property type="entry name" value="CYTOPLASMIC PROTEIN-RELATED"/>
    <property type="match status" value="1"/>
</dbReference>
<name>A0ABU2DSI6_9MICC</name>